<evidence type="ECO:0000256" key="2">
    <source>
        <dbReference type="ARBA" id="ARBA00004496"/>
    </source>
</evidence>
<dbReference type="GO" id="GO:0005737">
    <property type="term" value="C:cytoplasm"/>
    <property type="evidence" value="ECO:0007669"/>
    <property type="project" value="UniProtKB-SubCell"/>
</dbReference>
<keyword evidence="7" id="KW-1185">Reference proteome</keyword>
<dbReference type="Proteomes" id="UP001385951">
    <property type="component" value="Unassembled WGS sequence"/>
</dbReference>
<keyword evidence="3" id="KW-0963">Cytoplasm</keyword>
<dbReference type="AlphaFoldDB" id="A0AAW0GNF3"/>
<dbReference type="EMBL" id="JASBNA010000006">
    <property type="protein sequence ID" value="KAK7691119.1"/>
    <property type="molecule type" value="Genomic_DNA"/>
</dbReference>
<evidence type="ECO:0000313" key="6">
    <source>
        <dbReference type="EMBL" id="KAK7691119.1"/>
    </source>
</evidence>
<gene>
    <name evidence="6" type="ORF">QCA50_006222</name>
</gene>
<evidence type="ECO:0000256" key="3">
    <source>
        <dbReference type="ARBA" id="ARBA00022490"/>
    </source>
</evidence>
<reference evidence="6 7" key="1">
    <citation type="submission" date="2022-09" db="EMBL/GenBank/DDBJ databases">
        <authorList>
            <person name="Palmer J.M."/>
        </authorList>
    </citation>
    <scope>NUCLEOTIDE SEQUENCE [LARGE SCALE GENOMIC DNA]</scope>
    <source>
        <strain evidence="6 7">DSM 7382</strain>
    </source>
</reference>
<evidence type="ECO:0000256" key="1">
    <source>
        <dbReference type="ARBA" id="ARBA00004123"/>
    </source>
</evidence>
<evidence type="ECO:0000256" key="5">
    <source>
        <dbReference type="SAM" id="MobiDB-lite"/>
    </source>
</evidence>
<dbReference type="Gene3D" id="2.30.29.30">
    <property type="entry name" value="Pleckstrin-homology domain (PH domain)/Phosphotyrosine-binding domain (PTB)"/>
    <property type="match status" value="1"/>
</dbReference>
<dbReference type="InterPro" id="IPR039924">
    <property type="entry name" value="ICln/Lot5/Saf5"/>
</dbReference>
<feature type="region of interest" description="Disordered" evidence="5">
    <location>
        <begin position="79"/>
        <end position="112"/>
    </location>
</feature>
<sequence length="112" mass="12170">MRELFIIPKDDASLESIFEALSLCASLHPDPAGDNDMDDDDDAFIDASAFETFNGDNEQELSELGRAALDYMESIIDNPFEDKNKAVETNGKSGDESTGSEEEGKTESTANP</sequence>
<organism evidence="6 7">
    <name type="scientific">Cerrena zonata</name>
    <dbReference type="NCBI Taxonomy" id="2478898"/>
    <lineage>
        <taxon>Eukaryota</taxon>
        <taxon>Fungi</taxon>
        <taxon>Dikarya</taxon>
        <taxon>Basidiomycota</taxon>
        <taxon>Agaricomycotina</taxon>
        <taxon>Agaricomycetes</taxon>
        <taxon>Polyporales</taxon>
        <taxon>Cerrenaceae</taxon>
        <taxon>Cerrena</taxon>
    </lineage>
</organism>
<dbReference type="Pfam" id="PF03517">
    <property type="entry name" value="Voldacs"/>
    <property type="match status" value="1"/>
</dbReference>
<evidence type="ECO:0000313" key="7">
    <source>
        <dbReference type="Proteomes" id="UP001385951"/>
    </source>
</evidence>
<evidence type="ECO:0000256" key="4">
    <source>
        <dbReference type="ARBA" id="ARBA00023242"/>
    </source>
</evidence>
<dbReference type="GO" id="GO:0005634">
    <property type="term" value="C:nucleus"/>
    <property type="evidence" value="ECO:0007669"/>
    <property type="project" value="UniProtKB-SubCell"/>
</dbReference>
<accession>A0AAW0GNF3</accession>
<comment type="caution">
    <text evidence="6">The sequence shown here is derived from an EMBL/GenBank/DDBJ whole genome shotgun (WGS) entry which is preliminary data.</text>
</comment>
<keyword evidence="4" id="KW-0539">Nucleus</keyword>
<name>A0AAW0GNF3_9APHY</name>
<comment type="subcellular location">
    <subcellularLocation>
        <location evidence="2">Cytoplasm</location>
    </subcellularLocation>
    <subcellularLocation>
        <location evidence="1">Nucleus</location>
    </subcellularLocation>
</comment>
<protein>
    <submittedName>
        <fullName evidence="6">Uncharacterized protein</fullName>
    </submittedName>
</protein>
<proteinExistence type="predicted"/>
<dbReference type="InterPro" id="IPR011993">
    <property type="entry name" value="PH-like_dom_sf"/>
</dbReference>